<dbReference type="PANTHER" id="PTHR47691:SF3">
    <property type="entry name" value="HTH-TYPE TRANSCRIPTIONAL REGULATOR RV0890C-RELATED"/>
    <property type="match status" value="1"/>
</dbReference>
<evidence type="ECO:0000313" key="2">
    <source>
        <dbReference type="EMBL" id="MBB6039610.1"/>
    </source>
</evidence>
<protein>
    <submittedName>
        <fullName evidence="2">Tetratricopeptide (TPR) repeat protein/transcriptional regulator with XRE-family HTH domain</fullName>
    </submittedName>
</protein>
<evidence type="ECO:0000259" key="1">
    <source>
        <dbReference type="PROSITE" id="PS50943"/>
    </source>
</evidence>
<gene>
    <name evidence="2" type="ORF">HNR73_007507</name>
</gene>
<dbReference type="InterPro" id="IPR001387">
    <property type="entry name" value="Cro/C1-type_HTH"/>
</dbReference>
<dbReference type="AlphaFoldDB" id="A0A841G6B2"/>
<dbReference type="InterPro" id="IPR041664">
    <property type="entry name" value="AAA_16"/>
</dbReference>
<organism evidence="2 3">
    <name type="scientific">Phytomonospora endophytica</name>
    <dbReference type="NCBI Taxonomy" id="714109"/>
    <lineage>
        <taxon>Bacteria</taxon>
        <taxon>Bacillati</taxon>
        <taxon>Actinomycetota</taxon>
        <taxon>Actinomycetes</taxon>
        <taxon>Micromonosporales</taxon>
        <taxon>Micromonosporaceae</taxon>
        <taxon>Phytomonospora</taxon>
    </lineage>
</organism>
<dbReference type="InterPro" id="IPR010982">
    <property type="entry name" value="Lambda_DNA-bd_dom_sf"/>
</dbReference>
<dbReference type="SMART" id="SM00530">
    <property type="entry name" value="HTH_XRE"/>
    <property type="match status" value="1"/>
</dbReference>
<dbReference type="SUPFAM" id="SSF48452">
    <property type="entry name" value="TPR-like"/>
    <property type="match status" value="1"/>
</dbReference>
<dbReference type="GO" id="GO:0003677">
    <property type="term" value="F:DNA binding"/>
    <property type="evidence" value="ECO:0007669"/>
    <property type="project" value="InterPro"/>
</dbReference>
<dbReference type="Gene3D" id="3.40.50.300">
    <property type="entry name" value="P-loop containing nucleotide triphosphate hydrolases"/>
    <property type="match status" value="1"/>
</dbReference>
<sequence>MSRRPLEDALVTLGRAMRAARERRGVSLRSMAARLGYGHSAFTDYELGRRLPPQDILDGYESILEFNGGLSDLRRAVLTHRAMAARGDRPVAQLPAAPAVFVGRESELAALRRHAETAAEGERPVTVLVHGPPAVGKTALALAAAHTAARITGAFDTVLHLELADAERPIGAALHYMLTALGVGEPDIPPSTAGRSGLLRSLLAHHGTLIVLDNALSARQIAPLLPGGGRSLVLITSRSRFADPSIDHELALPPLPDGHATVLLRRLIGAERCDGEPEAVGSVVAACAGLPLALRIAAHRILGAPDWPVAHYAGQLCDEQRRLAALDVPGGEVRAAFDLSYEALPEPARVLFRRLAHVPGGVVGERHAALLTEGGDAAALLADLATASLIAPTERPGRYRVHDLLRVYAAHRLDLDEAPELREEVRAKLFDRMVGEAIAAGHGLTPGAEPGYPGGSEAALSFLDEEAEGVLDVLALLAREHGEMAPRTLGRLVEAMAWYCDHRCRWTLLRSVGRHAQTLAARLDDPLLEAVSRNAIGLSYSEGNRPAAAVAHLEKALVAARRAGEWAEEAETHGFLGLATRNLGRFAEASAHHRAALAIYEGRGHKRGTAQELGRLGHALSLHGEYDEGLTELRRALGLWQALDAPRSAAMARYRLAAVYIHCGRALDGLAEARAARAVFEEVADTWGIAAAGQITGACEQALGEHGRAVTALREAAEGFDRLADRFRQVQTLRVLAGVHAAAGATDAAEAARRRALHILGQLESTPVIAAERAVLEGVAGAEGPPFL</sequence>
<dbReference type="Proteomes" id="UP000548476">
    <property type="component" value="Unassembled WGS sequence"/>
</dbReference>
<evidence type="ECO:0000313" key="3">
    <source>
        <dbReference type="Proteomes" id="UP000548476"/>
    </source>
</evidence>
<dbReference type="Pfam" id="PF13560">
    <property type="entry name" value="HTH_31"/>
    <property type="match status" value="1"/>
</dbReference>
<dbReference type="EMBL" id="JACHGT010000024">
    <property type="protein sequence ID" value="MBB6039610.1"/>
    <property type="molecule type" value="Genomic_DNA"/>
</dbReference>
<dbReference type="Pfam" id="PF13191">
    <property type="entry name" value="AAA_16"/>
    <property type="match status" value="1"/>
</dbReference>
<dbReference type="InterPro" id="IPR027417">
    <property type="entry name" value="P-loop_NTPase"/>
</dbReference>
<dbReference type="Gene3D" id="1.25.40.10">
    <property type="entry name" value="Tetratricopeptide repeat domain"/>
    <property type="match status" value="1"/>
</dbReference>
<dbReference type="Gene3D" id="1.10.260.40">
    <property type="entry name" value="lambda repressor-like DNA-binding domains"/>
    <property type="match status" value="1"/>
</dbReference>
<proteinExistence type="predicted"/>
<dbReference type="PROSITE" id="PS50943">
    <property type="entry name" value="HTH_CROC1"/>
    <property type="match status" value="1"/>
</dbReference>
<dbReference type="PANTHER" id="PTHR47691">
    <property type="entry name" value="REGULATOR-RELATED"/>
    <property type="match status" value="1"/>
</dbReference>
<feature type="domain" description="HTH cro/C1-type" evidence="1">
    <location>
        <begin position="17"/>
        <end position="57"/>
    </location>
</feature>
<dbReference type="SMART" id="SM00028">
    <property type="entry name" value="TPR"/>
    <property type="match status" value="3"/>
</dbReference>
<comment type="caution">
    <text evidence="2">The sequence shown here is derived from an EMBL/GenBank/DDBJ whole genome shotgun (WGS) entry which is preliminary data.</text>
</comment>
<dbReference type="RefSeq" id="WP_184792699.1">
    <property type="nucleotide sequence ID" value="NZ_BONT01000028.1"/>
</dbReference>
<keyword evidence="3" id="KW-1185">Reference proteome</keyword>
<dbReference type="InterPro" id="IPR011990">
    <property type="entry name" value="TPR-like_helical_dom_sf"/>
</dbReference>
<dbReference type="PRINTS" id="PR00364">
    <property type="entry name" value="DISEASERSIST"/>
</dbReference>
<dbReference type="InterPro" id="IPR019734">
    <property type="entry name" value="TPR_rpt"/>
</dbReference>
<dbReference type="SUPFAM" id="SSF52540">
    <property type="entry name" value="P-loop containing nucleoside triphosphate hydrolases"/>
    <property type="match status" value="1"/>
</dbReference>
<accession>A0A841G6B2</accession>
<dbReference type="SUPFAM" id="SSF47413">
    <property type="entry name" value="lambda repressor-like DNA-binding domains"/>
    <property type="match status" value="1"/>
</dbReference>
<reference evidence="2 3" key="1">
    <citation type="submission" date="2020-08" db="EMBL/GenBank/DDBJ databases">
        <title>Genomic Encyclopedia of Type Strains, Phase IV (KMG-IV): sequencing the most valuable type-strain genomes for metagenomic binning, comparative biology and taxonomic classification.</title>
        <authorList>
            <person name="Goeker M."/>
        </authorList>
    </citation>
    <scope>NUCLEOTIDE SEQUENCE [LARGE SCALE GENOMIC DNA]</scope>
    <source>
        <strain evidence="2 3">YIM 65646</strain>
    </source>
</reference>
<name>A0A841G6B2_9ACTN</name>